<keyword evidence="13" id="KW-1185">Reference proteome</keyword>
<keyword evidence="7 10" id="KW-0283">Flagellar rotation</keyword>
<evidence type="ECO:0000256" key="5">
    <source>
        <dbReference type="ARBA" id="ARBA00022500"/>
    </source>
</evidence>
<keyword evidence="9 10" id="KW-0472">Membrane</keyword>
<gene>
    <name evidence="12" type="ORF">FME95_09465</name>
</gene>
<dbReference type="RefSeq" id="WP_147714143.1">
    <property type="nucleotide sequence ID" value="NZ_VKAD01000001.1"/>
</dbReference>
<proteinExistence type="inferred from homology"/>
<dbReference type="AlphaFoldDB" id="A0A5C8ZBC3"/>
<dbReference type="PANTHER" id="PTHR35091:SF2">
    <property type="entry name" value="FLAGELLAR PROTEIN FLIL"/>
    <property type="match status" value="1"/>
</dbReference>
<keyword evidence="5 10" id="KW-0145">Chemotaxis</keyword>
<evidence type="ECO:0000256" key="2">
    <source>
        <dbReference type="ARBA" id="ARBA00004162"/>
    </source>
</evidence>
<evidence type="ECO:0000313" key="12">
    <source>
        <dbReference type="EMBL" id="TXR54744.1"/>
    </source>
</evidence>
<evidence type="ECO:0000256" key="3">
    <source>
        <dbReference type="ARBA" id="ARBA00008281"/>
    </source>
</evidence>
<evidence type="ECO:0000256" key="6">
    <source>
        <dbReference type="ARBA" id="ARBA00022692"/>
    </source>
</evidence>
<dbReference type="GO" id="GO:0071978">
    <property type="term" value="P:bacterial-type flagellum-dependent swarming motility"/>
    <property type="evidence" value="ECO:0007669"/>
    <property type="project" value="TreeGrafter"/>
</dbReference>
<evidence type="ECO:0000256" key="8">
    <source>
        <dbReference type="ARBA" id="ARBA00022989"/>
    </source>
</evidence>
<dbReference type="OrthoDB" id="7063251at2"/>
<dbReference type="Proteomes" id="UP000321764">
    <property type="component" value="Unassembled WGS sequence"/>
</dbReference>
<sequence length="132" mass="15158">MNLKSITITKLLLCIVIAFTASFSSAETAYYEVRPVLTVNFGDARRVRFIQTQVTLRVRDKVNVPIVDKHRDAIRHTVIMMFAEQDEATLRSSEARDEFLMLMTKAIQNLLRKETGNPMIDRVLLTSFIIQP</sequence>
<feature type="signal peptide" evidence="11">
    <location>
        <begin position="1"/>
        <end position="26"/>
    </location>
</feature>
<evidence type="ECO:0000256" key="9">
    <source>
        <dbReference type="ARBA" id="ARBA00023136"/>
    </source>
</evidence>
<dbReference type="GO" id="GO:0006935">
    <property type="term" value="P:chemotaxis"/>
    <property type="evidence" value="ECO:0007669"/>
    <property type="project" value="UniProtKB-KW"/>
</dbReference>
<keyword evidence="6" id="KW-0812">Transmembrane</keyword>
<dbReference type="GO" id="GO:0005886">
    <property type="term" value="C:plasma membrane"/>
    <property type="evidence" value="ECO:0007669"/>
    <property type="project" value="UniProtKB-SubCell"/>
</dbReference>
<comment type="similarity">
    <text evidence="3 10">Belongs to the FliL family.</text>
</comment>
<keyword evidence="10" id="KW-0997">Cell inner membrane</keyword>
<dbReference type="InterPro" id="IPR005503">
    <property type="entry name" value="FliL"/>
</dbReference>
<evidence type="ECO:0000256" key="10">
    <source>
        <dbReference type="RuleBase" id="RU364125"/>
    </source>
</evidence>
<comment type="caution">
    <text evidence="12">The sequence shown here is derived from an EMBL/GenBank/DDBJ whole genome shotgun (WGS) entry which is preliminary data.</text>
</comment>
<comment type="subcellular location">
    <subcellularLocation>
        <location evidence="10">Cell inner membrane</location>
    </subcellularLocation>
    <subcellularLocation>
        <location evidence="2">Cell membrane</location>
        <topology evidence="2">Single-pass membrane protein</topology>
    </subcellularLocation>
</comment>
<evidence type="ECO:0000256" key="1">
    <source>
        <dbReference type="ARBA" id="ARBA00002254"/>
    </source>
</evidence>
<organism evidence="12 13">
    <name type="scientific">Reinekea thalattae</name>
    <dbReference type="NCBI Taxonomy" id="2593301"/>
    <lineage>
        <taxon>Bacteria</taxon>
        <taxon>Pseudomonadati</taxon>
        <taxon>Pseudomonadota</taxon>
        <taxon>Gammaproteobacteria</taxon>
        <taxon>Oceanospirillales</taxon>
        <taxon>Saccharospirillaceae</taxon>
        <taxon>Reinekea</taxon>
    </lineage>
</organism>
<keyword evidence="11" id="KW-0732">Signal</keyword>
<protein>
    <recommendedName>
        <fullName evidence="10">Flagellar protein FliL</fullName>
    </recommendedName>
</protein>
<evidence type="ECO:0000256" key="7">
    <source>
        <dbReference type="ARBA" id="ARBA00022779"/>
    </source>
</evidence>
<accession>A0A5C8ZBC3</accession>
<dbReference type="Pfam" id="PF03748">
    <property type="entry name" value="FliL"/>
    <property type="match status" value="1"/>
</dbReference>
<evidence type="ECO:0000313" key="13">
    <source>
        <dbReference type="Proteomes" id="UP000321764"/>
    </source>
</evidence>
<keyword evidence="8" id="KW-1133">Transmembrane helix</keyword>
<dbReference type="GO" id="GO:0009425">
    <property type="term" value="C:bacterial-type flagellum basal body"/>
    <property type="evidence" value="ECO:0007669"/>
    <property type="project" value="InterPro"/>
</dbReference>
<dbReference type="EMBL" id="VKAD01000001">
    <property type="protein sequence ID" value="TXR54744.1"/>
    <property type="molecule type" value="Genomic_DNA"/>
</dbReference>
<keyword evidence="4" id="KW-1003">Cell membrane</keyword>
<dbReference type="PANTHER" id="PTHR35091">
    <property type="entry name" value="FLAGELLAR PROTEIN FLIL"/>
    <property type="match status" value="1"/>
</dbReference>
<evidence type="ECO:0000256" key="11">
    <source>
        <dbReference type="SAM" id="SignalP"/>
    </source>
</evidence>
<comment type="function">
    <text evidence="1 10">Controls the rotational direction of flagella during chemotaxis.</text>
</comment>
<reference evidence="12 13" key="1">
    <citation type="submission" date="2019-07" db="EMBL/GenBank/DDBJ databases">
        <title>Reinekea sp. strain SSH23 genome sequencing and assembly.</title>
        <authorList>
            <person name="Kim I."/>
        </authorList>
    </citation>
    <scope>NUCLEOTIDE SEQUENCE [LARGE SCALE GENOMIC DNA]</scope>
    <source>
        <strain evidence="12 13">SSH23</strain>
    </source>
</reference>
<feature type="chain" id="PRO_5022872616" description="Flagellar protein FliL" evidence="11">
    <location>
        <begin position="27"/>
        <end position="132"/>
    </location>
</feature>
<name>A0A5C8ZBC3_9GAMM</name>
<evidence type="ECO:0000256" key="4">
    <source>
        <dbReference type="ARBA" id="ARBA00022475"/>
    </source>
</evidence>